<reference evidence="1" key="2">
    <citation type="journal article" date="2013" name="PLoS ONE">
        <title>Pseudomonas syringae pv. actinidiae from Recent Outbreaks of Kiwifruit Bacterial Canker Belong to Different Clones that Originated in China.</title>
        <authorList>
            <person name="Butler M.I."/>
            <person name="Stockwell P.A."/>
            <person name="Black M.A."/>
            <person name="Day R.C."/>
            <person name="Lamont I.L."/>
            <person name="Poulter R.T.M."/>
        </authorList>
    </citation>
    <scope>NUCLEOTIDE SEQUENCE</scope>
    <source>
        <strain evidence="1">ICMP19455</strain>
    </source>
</reference>
<accession>M1JAF9</accession>
<organism evidence="1">
    <name type="scientific">Pseudomonas syringae pv. actinidiae</name>
    <dbReference type="NCBI Taxonomy" id="103796"/>
    <lineage>
        <taxon>Bacteria</taxon>
        <taxon>Pseudomonadati</taxon>
        <taxon>Pseudomonadota</taxon>
        <taxon>Gammaproteobacteria</taxon>
        <taxon>Pseudomonadales</taxon>
        <taxon>Pseudomonadaceae</taxon>
        <taxon>Pseudomonas</taxon>
        <taxon>Pseudomonas syringae</taxon>
    </lineage>
</organism>
<dbReference type="EMBL" id="KC148188">
    <property type="protein sequence ID" value="AGE82638.1"/>
    <property type="molecule type" value="Genomic_DNA"/>
</dbReference>
<reference evidence="1" key="1">
    <citation type="submission" date="2012-11" db="EMBL/GenBank/DDBJ databases">
        <authorList>
            <person name="Butler M."/>
            <person name="Stockwell P."/>
            <person name="Black M."/>
            <person name="Day R."/>
            <person name="Zhao Z."/>
            <person name="Huang L."/>
            <person name="Lamont I."/>
            <person name="Poulter R."/>
        </authorList>
    </citation>
    <scope>NUCLEOTIDE SEQUENCE</scope>
    <source>
        <strain evidence="1">ICMP19455</strain>
    </source>
</reference>
<sequence>MLTHSITLAAYRSLLKNRVDEALVILPSNAAVLVNDVLFCCPIRHGQADVTELESFDSESFDAGGWHGDRENTEQGINHPVFIAQSSCCGRDRDMAFKGHHNEAQV</sequence>
<dbReference type="AlphaFoldDB" id="M1JAF9"/>
<proteinExistence type="predicted"/>
<dbReference type="RefSeq" id="WP_017707810.1">
    <property type="nucleotide sequence ID" value="NZ_CP186534.1"/>
</dbReference>
<evidence type="ECO:0000313" key="1">
    <source>
        <dbReference type="EMBL" id="AGE82638.1"/>
    </source>
</evidence>
<name>M1JAF9_PSESF</name>
<protein>
    <submittedName>
        <fullName evidence="1">Uncharacterized protein</fullName>
    </submittedName>
</protein>